<feature type="transmembrane region" description="Helical" evidence="6">
    <location>
        <begin position="96"/>
        <end position="118"/>
    </location>
</feature>
<feature type="transmembrane region" description="Helical" evidence="6">
    <location>
        <begin position="58"/>
        <end position="76"/>
    </location>
</feature>
<evidence type="ECO:0000259" key="7">
    <source>
        <dbReference type="Pfam" id="PF06305"/>
    </source>
</evidence>
<feature type="region of interest" description="Disordered" evidence="5">
    <location>
        <begin position="1"/>
        <end position="51"/>
    </location>
</feature>
<evidence type="ECO:0000313" key="8">
    <source>
        <dbReference type="EMBL" id="SNR36678.1"/>
    </source>
</evidence>
<keyword evidence="2 6" id="KW-0812">Transmembrane</keyword>
<reference evidence="8 9" key="1">
    <citation type="submission" date="2017-06" db="EMBL/GenBank/DDBJ databases">
        <authorList>
            <person name="Kim H.J."/>
            <person name="Triplett B.A."/>
        </authorList>
    </citation>
    <scope>NUCLEOTIDE SEQUENCE [LARGE SCALE GENOMIC DNA]</scope>
    <source>
        <strain evidence="8 9">DSM 44272</strain>
    </source>
</reference>
<name>A0A238VR28_9ACTN</name>
<evidence type="ECO:0000256" key="5">
    <source>
        <dbReference type="SAM" id="MobiDB-lite"/>
    </source>
</evidence>
<proteinExistence type="predicted"/>
<evidence type="ECO:0000313" key="9">
    <source>
        <dbReference type="Proteomes" id="UP000198403"/>
    </source>
</evidence>
<dbReference type="GO" id="GO:0005886">
    <property type="term" value="C:plasma membrane"/>
    <property type="evidence" value="ECO:0007669"/>
    <property type="project" value="InterPro"/>
</dbReference>
<gene>
    <name evidence="8" type="ORF">SAMN06272737_104153</name>
</gene>
<accession>A0A238VR28</accession>
<dbReference type="RefSeq" id="WP_089335542.1">
    <property type="nucleotide sequence ID" value="NZ_FZNO01000004.1"/>
</dbReference>
<sequence>MTTPDPRPPGTPGTDPTLGSRGNEPAGPPPATSTGPATPAPAPQQPARGTGRTIRRTLALSLLIFVTVVLVLFVVFNTQTVDISLVFTDVRAPLVVALLVAAALGGAIVGLFDAVMVARGRRKRR</sequence>
<keyword evidence="4 6" id="KW-0472">Membrane</keyword>
<evidence type="ECO:0000256" key="4">
    <source>
        <dbReference type="ARBA" id="ARBA00023136"/>
    </source>
</evidence>
<organism evidence="8 9">
    <name type="scientific">Blastococcus mobilis</name>
    <dbReference type="NCBI Taxonomy" id="1938746"/>
    <lineage>
        <taxon>Bacteria</taxon>
        <taxon>Bacillati</taxon>
        <taxon>Actinomycetota</taxon>
        <taxon>Actinomycetes</taxon>
        <taxon>Geodermatophilales</taxon>
        <taxon>Geodermatophilaceae</taxon>
        <taxon>Blastococcus</taxon>
    </lineage>
</organism>
<feature type="domain" description="Lipopolysaccharide assembly protein A" evidence="7">
    <location>
        <begin position="77"/>
        <end position="124"/>
    </location>
</feature>
<keyword evidence="1" id="KW-1003">Cell membrane</keyword>
<dbReference type="Pfam" id="PF06305">
    <property type="entry name" value="LapA_dom"/>
    <property type="match status" value="1"/>
</dbReference>
<evidence type="ECO:0000256" key="3">
    <source>
        <dbReference type="ARBA" id="ARBA00022989"/>
    </source>
</evidence>
<dbReference type="EMBL" id="FZNO01000004">
    <property type="protein sequence ID" value="SNR36678.1"/>
    <property type="molecule type" value="Genomic_DNA"/>
</dbReference>
<dbReference type="InterPro" id="IPR010445">
    <property type="entry name" value="LapA_dom"/>
</dbReference>
<evidence type="ECO:0000256" key="2">
    <source>
        <dbReference type="ARBA" id="ARBA00022692"/>
    </source>
</evidence>
<evidence type="ECO:0000256" key="6">
    <source>
        <dbReference type="SAM" id="Phobius"/>
    </source>
</evidence>
<protein>
    <submittedName>
        <fullName evidence="8">Uncharacterized integral membrane protein</fullName>
    </submittedName>
</protein>
<evidence type="ECO:0000256" key="1">
    <source>
        <dbReference type="ARBA" id="ARBA00022475"/>
    </source>
</evidence>
<dbReference type="AlphaFoldDB" id="A0A238VR28"/>
<keyword evidence="9" id="KW-1185">Reference proteome</keyword>
<keyword evidence="3 6" id="KW-1133">Transmembrane helix</keyword>
<dbReference type="Proteomes" id="UP000198403">
    <property type="component" value="Unassembled WGS sequence"/>
</dbReference>
<feature type="compositionally biased region" description="Pro residues" evidence="5">
    <location>
        <begin position="1"/>
        <end position="11"/>
    </location>
</feature>